<name>A0A9P5MYS3_9AGAM</name>
<feature type="compositionally biased region" description="Polar residues" evidence="1">
    <location>
        <begin position="49"/>
        <end position="60"/>
    </location>
</feature>
<feature type="region of interest" description="Disordered" evidence="1">
    <location>
        <begin position="37"/>
        <end position="68"/>
    </location>
</feature>
<feature type="region of interest" description="Disordered" evidence="1">
    <location>
        <begin position="224"/>
        <end position="250"/>
    </location>
</feature>
<proteinExistence type="predicted"/>
<dbReference type="Proteomes" id="UP000759537">
    <property type="component" value="Unassembled WGS sequence"/>
</dbReference>
<comment type="caution">
    <text evidence="2">The sequence shown here is derived from an EMBL/GenBank/DDBJ whole genome shotgun (WGS) entry which is preliminary data.</text>
</comment>
<evidence type="ECO:0000256" key="1">
    <source>
        <dbReference type="SAM" id="MobiDB-lite"/>
    </source>
</evidence>
<dbReference type="EMBL" id="WHVB01000006">
    <property type="protein sequence ID" value="KAF8481893.1"/>
    <property type="molecule type" value="Genomic_DNA"/>
</dbReference>
<dbReference type="AlphaFoldDB" id="A0A9P5MYS3"/>
<reference evidence="2" key="1">
    <citation type="submission" date="2019-10" db="EMBL/GenBank/DDBJ databases">
        <authorList>
            <consortium name="DOE Joint Genome Institute"/>
            <person name="Kuo A."/>
            <person name="Miyauchi S."/>
            <person name="Kiss E."/>
            <person name="Drula E."/>
            <person name="Kohler A."/>
            <person name="Sanchez-Garcia M."/>
            <person name="Andreopoulos B."/>
            <person name="Barry K.W."/>
            <person name="Bonito G."/>
            <person name="Buee M."/>
            <person name="Carver A."/>
            <person name="Chen C."/>
            <person name="Cichocki N."/>
            <person name="Clum A."/>
            <person name="Culley D."/>
            <person name="Crous P.W."/>
            <person name="Fauchery L."/>
            <person name="Girlanda M."/>
            <person name="Hayes R."/>
            <person name="Keri Z."/>
            <person name="LaButti K."/>
            <person name="Lipzen A."/>
            <person name="Lombard V."/>
            <person name="Magnuson J."/>
            <person name="Maillard F."/>
            <person name="Morin E."/>
            <person name="Murat C."/>
            <person name="Nolan M."/>
            <person name="Ohm R."/>
            <person name="Pangilinan J."/>
            <person name="Pereira M."/>
            <person name="Perotto S."/>
            <person name="Peter M."/>
            <person name="Riley R."/>
            <person name="Sitrit Y."/>
            <person name="Stielow B."/>
            <person name="Szollosi G."/>
            <person name="Zifcakova L."/>
            <person name="Stursova M."/>
            <person name="Spatafora J.W."/>
            <person name="Tedersoo L."/>
            <person name="Vaario L.-M."/>
            <person name="Yamada A."/>
            <person name="Yan M."/>
            <person name="Wang P."/>
            <person name="Xu J."/>
            <person name="Bruns T."/>
            <person name="Baldrian P."/>
            <person name="Vilgalys R."/>
            <person name="Henrissat B."/>
            <person name="Grigoriev I.V."/>
            <person name="Hibbett D."/>
            <person name="Nagy L.G."/>
            <person name="Martin F.M."/>
        </authorList>
    </citation>
    <scope>NUCLEOTIDE SEQUENCE</scope>
    <source>
        <strain evidence="2">Prilba</strain>
    </source>
</reference>
<reference evidence="2" key="2">
    <citation type="journal article" date="2020" name="Nat. Commun.">
        <title>Large-scale genome sequencing of mycorrhizal fungi provides insights into the early evolution of symbiotic traits.</title>
        <authorList>
            <person name="Miyauchi S."/>
            <person name="Kiss E."/>
            <person name="Kuo A."/>
            <person name="Drula E."/>
            <person name="Kohler A."/>
            <person name="Sanchez-Garcia M."/>
            <person name="Morin E."/>
            <person name="Andreopoulos B."/>
            <person name="Barry K.W."/>
            <person name="Bonito G."/>
            <person name="Buee M."/>
            <person name="Carver A."/>
            <person name="Chen C."/>
            <person name="Cichocki N."/>
            <person name="Clum A."/>
            <person name="Culley D."/>
            <person name="Crous P.W."/>
            <person name="Fauchery L."/>
            <person name="Girlanda M."/>
            <person name="Hayes R.D."/>
            <person name="Keri Z."/>
            <person name="LaButti K."/>
            <person name="Lipzen A."/>
            <person name="Lombard V."/>
            <person name="Magnuson J."/>
            <person name="Maillard F."/>
            <person name="Murat C."/>
            <person name="Nolan M."/>
            <person name="Ohm R.A."/>
            <person name="Pangilinan J."/>
            <person name="Pereira M.F."/>
            <person name="Perotto S."/>
            <person name="Peter M."/>
            <person name="Pfister S."/>
            <person name="Riley R."/>
            <person name="Sitrit Y."/>
            <person name="Stielow J.B."/>
            <person name="Szollosi G."/>
            <person name="Zifcakova L."/>
            <person name="Stursova M."/>
            <person name="Spatafora J.W."/>
            <person name="Tedersoo L."/>
            <person name="Vaario L.M."/>
            <person name="Yamada A."/>
            <person name="Yan M."/>
            <person name="Wang P."/>
            <person name="Xu J."/>
            <person name="Bruns T."/>
            <person name="Baldrian P."/>
            <person name="Vilgalys R."/>
            <person name="Dunand C."/>
            <person name="Henrissat B."/>
            <person name="Grigoriev I.V."/>
            <person name="Hibbett D."/>
            <person name="Nagy L.G."/>
            <person name="Martin F.M."/>
        </authorList>
    </citation>
    <scope>NUCLEOTIDE SEQUENCE</scope>
    <source>
        <strain evidence="2">Prilba</strain>
    </source>
</reference>
<organism evidence="2 3">
    <name type="scientific">Russula ochroleuca</name>
    <dbReference type="NCBI Taxonomy" id="152965"/>
    <lineage>
        <taxon>Eukaryota</taxon>
        <taxon>Fungi</taxon>
        <taxon>Dikarya</taxon>
        <taxon>Basidiomycota</taxon>
        <taxon>Agaricomycotina</taxon>
        <taxon>Agaricomycetes</taxon>
        <taxon>Russulales</taxon>
        <taxon>Russulaceae</taxon>
        <taxon>Russula</taxon>
    </lineage>
</organism>
<dbReference type="OrthoDB" id="3262301at2759"/>
<evidence type="ECO:0000313" key="3">
    <source>
        <dbReference type="Proteomes" id="UP000759537"/>
    </source>
</evidence>
<accession>A0A9P5MYS3</accession>
<evidence type="ECO:0000313" key="2">
    <source>
        <dbReference type="EMBL" id="KAF8481893.1"/>
    </source>
</evidence>
<gene>
    <name evidence="2" type="ORF">DFH94DRAFT_412039</name>
</gene>
<sequence>MPSNTEVRVTPNGIPYVVEFANVSVWPRPPLVHVDRGHQPSDLVPNPPLSRSNTLPTTTMHKPLPSPPLPVRSTSLKLFLNKKSVAPAEVEELDLVRPVIRRDASFAADARNSAHRHFKIFNDDEFSASQETLVEFEGTGSLTPPVPVAPSEDGLSLRTGGLYIQFPTSPMTSDVLTGAPSLPSIEPETEEISQVDFEKTTRLRLYRLSRAISKAVLAAGMEAPPKPAKKFDTEECASSTTGDARPMKGRQGLFKGTYGQVRQAFRAAGLVTTPCGEDGVPNARHLGALFIANPDGQGAIVFTKVVMWG</sequence>
<keyword evidence="3" id="KW-1185">Reference proteome</keyword>
<protein>
    <submittedName>
        <fullName evidence="2">Uncharacterized protein</fullName>
    </submittedName>
</protein>